<evidence type="ECO:0000313" key="2">
    <source>
        <dbReference type="EMBL" id="KLU82335.1"/>
    </source>
</evidence>
<dbReference type="STRING" id="644358.A0A0C4DNL6"/>
<evidence type="ECO:0000313" key="4">
    <source>
        <dbReference type="Proteomes" id="UP000011715"/>
    </source>
</evidence>
<reference evidence="4" key="2">
    <citation type="submission" date="2010-05" db="EMBL/GenBank/DDBJ databases">
        <title>The genome sequence of Magnaporthe poae strain ATCC 64411.</title>
        <authorList>
            <person name="Ma L.-J."/>
            <person name="Dead R."/>
            <person name="Young S."/>
            <person name="Zeng Q."/>
            <person name="Koehrsen M."/>
            <person name="Alvarado L."/>
            <person name="Berlin A."/>
            <person name="Chapman S.B."/>
            <person name="Chen Z."/>
            <person name="Freedman E."/>
            <person name="Gellesch M."/>
            <person name="Goldberg J."/>
            <person name="Griggs A."/>
            <person name="Gujja S."/>
            <person name="Heilman E.R."/>
            <person name="Heiman D."/>
            <person name="Hepburn T."/>
            <person name="Howarth C."/>
            <person name="Jen D."/>
            <person name="Larson L."/>
            <person name="Mehta T."/>
            <person name="Neiman D."/>
            <person name="Pearson M."/>
            <person name="Roberts A."/>
            <person name="Saif S."/>
            <person name="Shea T."/>
            <person name="Shenoy N."/>
            <person name="Sisk P."/>
            <person name="Stolte C."/>
            <person name="Sykes S."/>
            <person name="Walk T."/>
            <person name="White J."/>
            <person name="Yandava C."/>
            <person name="Haas B."/>
            <person name="Nusbaum C."/>
            <person name="Birren B."/>
        </authorList>
    </citation>
    <scope>NUCLEOTIDE SEQUENCE [LARGE SCALE GENOMIC DNA]</scope>
    <source>
        <strain evidence="4">ATCC 64411 / 73-15</strain>
    </source>
</reference>
<gene>
    <name evidence="2" type="ORF">MAPG_01408</name>
</gene>
<dbReference type="OrthoDB" id="2320332at2759"/>
<reference evidence="3" key="5">
    <citation type="submission" date="2015-06" db="UniProtKB">
        <authorList>
            <consortium name="EnsemblFungi"/>
        </authorList>
    </citation>
    <scope>IDENTIFICATION</scope>
    <source>
        <strain evidence="3">ATCC 64411</strain>
    </source>
</reference>
<keyword evidence="4" id="KW-1185">Reference proteome</keyword>
<reference evidence="2" key="3">
    <citation type="submission" date="2011-03" db="EMBL/GenBank/DDBJ databases">
        <title>Annotation of Magnaporthe poae ATCC 64411.</title>
        <authorList>
            <person name="Ma L.-J."/>
            <person name="Dead R."/>
            <person name="Young S.K."/>
            <person name="Zeng Q."/>
            <person name="Gargeya S."/>
            <person name="Fitzgerald M."/>
            <person name="Haas B."/>
            <person name="Abouelleil A."/>
            <person name="Alvarado L."/>
            <person name="Arachchi H.M."/>
            <person name="Berlin A."/>
            <person name="Brown A."/>
            <person name="Chapman S.B."/>
            <person name="Chen Z."/>
            <person name="Dunbar C."/>
            <person name="Freedman E."/>
            <person name="Gearin G."/>
            <person name="Gellesch M."/>
            <person name="Goldberg J."/>
            <person name="Griggs A."/>
            <person name="Gujja S."/>
            <person name="Heiman D."/>
            <person name="Howarth C."/>
            <person name="Larson L."/>
            <person name="Lui A."/>
            <person name="MacDonald P.J.P."/>
            <person name="Mehta T."/>
            <person name="Montmayeur A."/>
            <person name="Murphy C."/>
            <person name="Neiman D."/>
            <person name="Pearson M."/>
            <person name="Priest M."/>
            <person name="Roberts A."/>
            <person name="Saif S."/>
            <person name="Shea T."/>
            <person name="Shenoy N."/>
            <person name="Sisk P."/>
            <person name="Stolte C."/>
            <person name="Sykes S."/>
            <person name="Yandava C."/>
            <person name="Wortman J."/>
            <person name="Nusbaum C."/>
            <person name="Birren B."/>
        </authorList>
    </citation>
    <scope>NUCLEOTIDE SEQUENCE</scope>
    <source>
        <strain evidence="2">ATCC 64411</strain>
    </source>
</reference>
<dbReference type="InterPro" id="IPR023393">
    <property type="entry name" value="START-like_dom_sf"/>
</dbReference>
<dbReference type="EMBL" id="ADBL01000340">
    <property type="status" value="NOT_ANNOTATED_CDS"/>
    <property type="molecule type" value="Genomic_DNA"/>
</dbReference>
<proteinExistence type="predicted"/>
<name>A0A0C4DNL6_MAGP6</name>
<dbReference type="SUPFAM" id="SSF55961">
    <property type="entry name" value="Bet v1-like"/>
    <property type="match status" value="1"/>
</dbReference>
<sequence>MVTTLHHAHTEPINPPGAEPALTREQVWAGLQRKVRSPAEFVPVIDSYHILSEAGDVVTRTVQFKPNFGPEGKITEVCTSYHPTQILYEMDTGDKVSNVISAGPTGEPTDLFLTYVFDLQNPKGDTESNAKVAKAAVVGTITKIRQLAKEGKI</sequence>
<dbReference type="Gene3D" id="3.30.530.20">
    <property type="match status" value="1"/>
</dbReference>
<dbReference type="Pfam" id="PF08982">
    <property type="entry name" value="AtaL"/>
    <property type="match status" value="1"/>
</dbReference>
<protein>
    <recommendedName>
        <fullName evidence="5">DUF1857-domain-containing protein</fullName>
    </recommendedName>
</protein>
<feature type="region of interest" description="Disordered" evidence="1">
    <location>
        <begin position="1"/>
        <end position="21"/>
    </location>
</feature>
<dbReference type="Proteomes" id="UP000011715">
    <property type="component" value="Unassembled WGS sequence"/>
</dbReference>
<reference evidence="2" key="1">
    <citation type="submission" date="2010-05" db="EMBL/GenBank/DDBJ databases">
        <title>The Genome Sequence of Magnaporthe poae strain ATCC 64411.</title>
        <authorList>
            <consortium name="The Broad Institute Genome Sequencing Platform"/>
            <consortium name="Broad Institute Genome Sequencing Center for Infectious Disease"/>
            <person name="Ma L.-J."/>
            <person name="Dead R."/>
            <person name="Young S."/>
            <person name="Zeng Q."/>
            <person name="Koehrsen M."/>
            <person name="Alvarado L."/>
            <person name="Berlin A."/>
            <person name="Chapman S.B."/>
            <person name="Chen Z."/>
            <person name="Freedman E."/>
            <person name="Gellesch M."/>
            <person name="Goldberg J."/>
            <person name="Griggs A."/>
            <person name="Gujja S."/>
            <person name="Heilman E.R."/>
            <person name="Heiman D."/>
            <person name="Hepburn T."/>
            <person name="Howarth C."/>
            <person name="Jen D."/>
            <person name="Larson L."/>
            <person name="Mehta T."/>
            <person name="Neiman D."/>
            <person name="Pearson M."/>
            <person name="Roberts A."/>
            <person name="Saif S."/>
            <person name="Shea T."/>
            <person name="Shenoy N."/>
            <person name="Sisk P."/>
            <person name="Stolte C."/>
            <person name="Sykes S."/>
            <person name="Walk T."/>
            <person name="White J."/>
            <person name="Yandava C."/>
            <person name="Haas B."/>
            <person name="Nusbaum C."/>
            <person name="Birren B."/>
        </authorList>
    </citation>
    <scope>NUCLEOTIDE SEQUENCE</scope>
    <source>
        <strain evidence="2">ATCC 64411</strain>
    </source>
</reference>
<dbReference type="eggNOG" id="ENOG502S7JX">
    <property type="taxonomic scope" value="Eukaryota"/>
</dbReference>
<evidence type="ECO:0008006" key="5">
    <source>
        <dbReference type="Google" id="ProtNLM"/>
    </source>
</evidence>
<dbReference type="EnsemblFungi" id="MAPG_01408T0">
    <property type="protein sequence ID" value="MAPG_01408T0"/>
    <property type="gene ID" value="MAPG_01408"/>
</dbReference>
<evidence type="ECO:0000256" key="1">
    <source>
        <dbReference type="SAM" id="MobiDB-lite"/>
    </source>
</evidence>
<dbReference type="VEuPathDB" id="FungiDB:MAPG_01408"/>
<dbReference type="InterPro" id="IPR015075">
    <property type="entry name" value="AtaL"/>
</dbReference>
<dbReference type="OMA" id="FEWRHPD"/>
<dbReference type="CDD" id="cd08863">
    <property type="entry name" value="SRPBCC_DUF1857"/>
    <property type="match status" value="1"/>
</dbReference>
<accession>A0A0C4DNL6</accession>
<organism evidence="3 4">
    <name type="scientific">Magnaporthiopsis poae (strain ATCC 64411 / 73-15)</name>
    <name type="common">Kentucky bluegrass fungus</name>
    <name type="synonym">Magnaporthe poae</name>
    <dbReference type="NCBI Taxonomy" id="644358"/>
    <lineage>
        <taxon>Eukaryota</taxon>
        <taxon>Fungi</taxon>
        <taxon>Dikarya</taxon>
        <taxon>Ascomycota</taxon>
        <taxon>Pezizomycotina</taxon>
        <taxon>Sordariomycetes</taxon>
        <taxon>Sordariomycetidae</taxon>
        <taxon>Magnaporthales</taxon>
        <taxon>Magnaporthaceae</taxon>
        <taxon>Magnaporthiopsis</taxon>
    </lineage>
</organism>
<dbReference type="AlphaFoldDB" id="A0A0C4DNL6"/>
<evidence type="ECO:0000313" key="3">
    <source>
        <dbReference type="EnsemblFungi" id="MAPG_01408T0"/>
    </source>
</evidence>
<reference evidence="3" key="4">
    <citation type="journal article" date="2015" name="G3 (Bethesda)">
        <title>Genome sequences of three phytopathogenic species of the Magnaporthaceae family of fungi.</title>
        <authorList>
            <person name="Okagaki L.H."/>
            <person name="Nunes C.C."/>
            <person name="Sailsbery J."/>
            <person name="Clay B."/>
            <person name="Brown D."/>
            <person name="John T."/>
            <person name="Oh Y."/>
            <person name="Young N."/>
            <person name="Fitzgerald M."/>
            <person name="Haas B.J."/>
            <person name="Zeng Q."/>
            <person name="Young S."/>
            <person name="Adiconis X."/>
            <person name="Fan L."/>
            <person name="Levin J.Z."/>
            <person name="Mitchell T.K."/>
            <person name="Okubara P.A."/>
            <person name="Farman M.L."/>
            <person name="Kohn L.M."/>
            <person name="Birren B."/>
            <person name="Ma L.-J."/>
            <person name="Dean R.A."/>
        </authorList>
    </citation>
    <scope>NUCLEOTIDE SEQUENCE</scope>
    <source>
        <strain evidence="3">ATCC 64411 / 73-15</strain>
    </source>
</reference>
<dbReference type="EMBL" id="GL876966">
    <property type="protein sequence ID" value="KLU82335.1"/>
    <property type="molecule type" value="Genomic_DNA"/>
</dbReference>